<evidence type="ECO:0000313" key="3">
    <source>
        <dbReference type="Proteomes" id="UP000799291"/>
    </source>
</evidence>
<organism evidence="2 3">
    <name type="scientific">Lentithecium fluviatile CBS 122367</name>
    <dbReference type="NCBI Taxonomy" id="1168545"/>
    <lineage>
        <taxon>Eukaryota</taxon>
        <taxon>Fungi</taxon>
        <taxon>Dikarya</taxon>
        <taxon>Ascomycota</taxon>
        <taxon>Pezizomycotina</taxon>
        <taxon>Dothideomycetes</taxon>
        <taxon>Pleosporomycetidae</taxon>
        <taxon>Pleosporales</taxon>
        <taxon>Massarineae</taxon>
        <taxon>Lentitheciaceae</taxon>
        <taxon>Lentithecium</taxon>
    </lineage>
</organism>
<proteinExistence type="predicted"/>
<dbReference type="EMBL" id="MU005578">
    <property type="protein sequence ID" value="KAF2685864.1"/>
    <property type="molecule type" value="Genomic_DNA"/>
</dbReference>
<reference evidence="2" key="1">
    <citation type="journal article" date="2020" name="Stud. Mycol.">
        <title>101 Dothideomycetes genomes: a test case for predicting lifestyles and emergence of pathogens.</title>
        <authorList>
            <person name="Haridas S."/>
            <person name="Albert R."/>
            <person name="Binder M."/>
            <person name="Bloem J."/>
            <person name="Labutti K."/>
            <person name="Salamov A."/>
            <person name="Andreopoulos B."/>
            <person name="Baker S."/>
            <person name="Barry K."/>
            <person name="Bills G."/>
            <person name="Bluhm B."/>
            <person name="Cannon C."/>
            <person name="Castanera R."/>
            <person name="Culley D."/>
            <person name="Daum C."/>
            <person name="Ezra D."/>
            <person name="Gonzalez J."/>
            <person name="Henrissat B."/>
            <person name="Kuo A."/>
            <person name="Liang C."/>
            <person name="Lipzen A."/>
            <person name="Lutzoni F."/>
            <person name="Magnuson J."/>
            <person name="Mondo S."/>
            <person name="Nolan M."/>
            <person name="Ohm R."/>
            <person name="Pangilinan J."/>
            <person name="Park H.-J."/>
            <person name="Ramirez L."/>
            <person name="Alfaro M."/>
            <person name="Sun H."/>
            <person name="Tritt A."/>
            <person name="Yoshinaga Y."/>
            <person name="Zwiers L.-H."/>
            <person name="Turgeon B."/>
            <person name="Goodwin S."/>
            <person name="Spatafora J."/>
            <person name="Crous P."/>
            <person name="Grigoriev I."/>
        </authorList>
    </citation>
    <scope>NUCLEOTIDE SEQUENCE</scope>
    <source>
        <strain evidence="2">CBS 122367</strain>
    </source>
</reference>
<keyword evidence="3" id="KW-1185">Reference proteome</keyword>
<dbReference type="AlphaFoldDB" id="A0A6G1J5P5"/>
<protein>
    <submittedName>
        <fullName evidence="2">Uncharacterized protein</fullName>
    </submittedName>
</protein>
<accession>A0A6G1J5P5</accession>
<gene>
    <name evidence="2" type="ORF">K458DRAFT_417060</name>
</gene>
<feature type="compositionally biased region" description="Polar residues" evidence="1">
    <location>
        <begin position="30"/>
        <end position="45"/>
    </location>
</feature>
<evidence type="ECO:0000256" key="1">
    <source>
        <dbReference type="SAM" id="MobiDB-lite"/>
    </source>
</evidence>
<name>A0A6G1J5P5_9PLEO</name>
<feature type="region of interest" description="Disordered" evidence="1">
    <location>
        <begin position="30"/>
        <end position="51"/>
    </location>
</feature>
<evidence type="ECO:0000313" key="2">
    <source>
        <dbReference type="EMBL" id="KAF2685864.1"/>
    </source>
</evidence>
<sequence>MQLTIHHHSPHRHPCPMLRTITAPSSLTLSLPAQRHSASTPNSLHSAHPPHPQILTFSTLFLVSSSQALP</sequence>
<dbReference type="Proteomes" id="UP000799291">
    <property type="component" value="Unassembled WGS sequence"/>
</dbReference>